<feature type="domain" description="2Fe-2S ferredoxin-type" evidence="9">
    <location>
        <begin position="9"/>
        <end position="98"/>
    </location>
</feature>
<comment type="cofactor">
    <cofactor evidence="8">
        <name>[2Fe-2S] cluster</name>
        <dbReference type="ChEBI" id="CHEBI:190135"/>
    </cofactor>
</comment>
<evidence type="ECO:0000256" key="1">
    <source>
        <dbReference type="ARBA" id="ARBA00007874"/>
    </source>
</evidence>
<sequence>MSPPSRPTPTVRVEPHGYTFESPGSLTLLEAAAAARVRLPRSCRNGTCRTCLCKLVAGEVRYRIEWPGLTREEKAEGLILPCVAVAETDLVLWVPDAEPL</sequence>
<reference evidence="10 11" key="1">
    <citation type="submission" date="2018-08" db="EMBL/GenBank/DDBJ databases">
        <title>Paraburkholderia sp. DHOM06 isolated from forest soil.</title>
        <authorList>
            <person name="Gao Z.-H."/>
            <person name="Qiu L.-H."/>
        </authorList>
    </citation>
    <scope>NUCLEOTIDE SEQUENCE [LARGE SCALE GENOMIC DNA]</scope>
    <source>
        <strain evidence="10 11">DHOM06</strain>
    </source>
</reference>
<dbReference type="AlphaFoldDB" id="A0A3D8JTA1"/>
<dbReference type="PANTHER" id="PTHR43112">
    <property type="entry name" value="FERREDOXIN"/>
    <property type="match status" value="1"/>
</dbReference>
<dbReference type="PROSITE" id="PS51085">
    <property type="entry name" value="2FE2S_FER_2"/>
    <property type="match status" value="1"/>
</dbReference>
<keyword evidence="4" id="KW-0479">Metal-binding</keyword>
<keyword evidence="3" id="KW-0001">2Fe-2S</keyword>
<organism evidence="10 11">
    <name type="scientific">Trinickia dinghuensis</name>
    <dbReference type="NCBI Taxonomy" id="2291023"/>
    <lineage>
        <taxon>Bacteria</taxon>
        <taxon>Pseudomonadati</taxon>
        <taxon>Pseudomonadota</taxon>
        <taxon>Betaproteobacteria</taxon>
        <taxon>Burkholderiales</taxon>
        <taxon>Burkholderiaceae</taxon>
        <taxon>Trinickia</taxon>
    </lineage>
</organism>
<keyword evidence="7" id="KW-0411">Iron-sulfur</keyword>
<dbReference type="InterPro" id="IPR001041">
    <property type="entry name" value="2Fe-2S_ferredoxin-type"/>
</dbReference>
<evidence type="ECO:0000313" key="11">
    <source>
        <dbReference type="Proteomes" id="UP000256838"/>
    </source>
</evidence>
<dbReference type="PANTHER" id="PTHR43112:SF3">
    <property type="entry name" value="FERREDOXIN-2, CHLOROPLASTIC"/>
    <property type="match status" value="1"/>
</dbReference>
<comment type="similarity">
    <text evidence="1">Belongs to the 2Fe2S plant-type ferredoxin family.</text>
</comment>
<gene>
    <name evidence="10" type="ORF">DWV00_23980</name>
</gene>
<evidence type="ECO:0000256" key="7">
    <source>
        <dbReference type="ARBA" id="ARBA00023014"/>
    </source>
</evidence>
<evidence type="ECO:0000256" key="3">
    <source>
        <dbReference type="ARBA" id="ARBA00022714"/>
    </source>
</evidence>
<dbReference type="Proteomes" id="UP000256838">
    <property type="component" value="Unassembled WGS sequence"/>
</dbReference>
<comment type="caution">
    <text evidence="10">The sequence shown here is derived from an EMBL/GenBank/DDBJ whole genome shotgun (WGS) entry which is preliminary data.</text>
</comment>
<dbReference type="InterPro" id="IPR012675">
    <property type="entry name" value="Beta-grasp_dom_sf"/>
</dbReference>
<evidence type="ECO:0000259" key="9">
    <source>
        <dbReference type="PROSITE" id="PS51085"/>
    </source>
</evidence>
<dbReference type="SUPFAM" id="SSF54292">
    <property type="entry name" value="2Fe-2S ferredoxin-like"/>
    <property type="match status" value="1"/>
</dbReference>
<dbReference type="GO" id="GO:0051537">
    <property type="term" value="F:2 iron, 2 sulfur cluster binding"/>
    <property type="evidence" value="ECO:0007669"/>
    <property type="project" value="UniProtKB-KW"/>
</dbReference>
<keyword evidence="2" id="KW-0813">Transport</keyword>
<evidence type="ECO:0000256" key="6">
    <source>
        <dbReference type="ARBA" id="ARBA00023004"/>
    </source>
</evidence>
<evidence type="ECO:0000256" key="5">
    <source>
        <dbReference type="ARBA" id="ARBA00022982"/>
    </source>
</evidence>
<evidence type="ECO:0000313" key="10">
    <source>
        <dbReference type="EMBL" id="RDU96359.1"/>
    </source>
</evidence>
<protein>
    <submittedName>
        <fullName evidence="10">Ferredoxin</fullName>
    </submittedName>
</protein>
<name>A0A3D8JTA1_9BURK</name>
<dbReference type="GO" id="GO:0046872">
    <property type="term" value="F:metal ion binding"/>
    <property type="evidence" value="ECO:0007669"/>
    <property type="project" value="UniProtKB-KW"/>
</dbReference>
<dbReference type="CDD" id="cd00207">
    <property type="entry name" value="fer2"/>
    <property type="match status" value="1"/>
</dbReference>
<keyword evidence="11" id="KW-1185">Reference proteome</keyword>
<evidence type="ECO:0000256" key="4">
    <source>
        <dbReference type="ARBA" id="ARBA00022723"/>
    </source>
</evidence>
<keyword evidence="5" id="KW-0249">Electron transport</keyword>
<dbReference type="OrthoDB" id="9806195at2"/>
<keyword evidence="6" id="KW-0408">Iron</keyword>
<evidence type="ECO:0000256" key="8">
    <source>
        <dbReference type="ARBA" id="ARBA00034078"/>
    </source>
</evidence>
<accession>A0A3D8JTA1</accession>
<dbReference type="InterPro" id="IPR036010">
    <property type="entry name" value="2Fe-2S_ferredoxin-like_sf"/>
</dbReference>
<dbReference type="Gene3D" id="3.10.20.30">
    <property type="match status" value="1"/>
</dbReference>
<dbReference type="Pfam" id="PF00111">
    <property type="entry name" value="Fer2"/>
    <property type="match status" value="1"/>
</dbReference>
<evidence type="ECO:0000256" key="2">
    <source>
        <dbReference type="ARBA" id="ARBA00022448"/>
    </source>
</evidence>
<proteinExistence type="inferred from homology"/>
<dbReference type="EMBL" id="QRGA01000015">
    <property type="protein sequence ID" value="RDU96359.1"/>
    <property type="molecule type" value="Genomic_DNA"/>
</dbReference>